<comment type="caution">
    <text evidence="2">The sequence shown here is derived from an EMBL/GenBank/DDBJ whole genome shotgun (WGS) entry which is preliminary data.</text>
</comment>
<protein>
    <submittedName>
        <fullName evidence="2">Uncharacterized protein</fullName>
    </submittedName>
</protein>
<accession>A0A645G1A5</accession>
<sequence>MAALGWSGDFSRNILAANIRLGSTGERTLQLGAWWLRVFDAHQRAYLSLEQFDADGTRMKADSIPLYKTTLRHDAENNILTVLGDYDREDVATIPNVSTEQIEQLRLMVSEPADNPSAPAYWGQGDIRGEWPPLPN</sequence>
<dbReference type="EMBL" id="VSSQ01067269">
    <property type="protein sequence ID" value="MPN19670.1"/>
    <property type="molecule type" value="Genomic_DNA"/>
</dbReference>
<organism evidence="2">
    <name type="scientific">bioreactor metagenome</name>
    <dbReference type="NCBI Taxonomy" id="1076179"/>
    <lineage>
        <taxon>unclassified sequences</taxon>
        <taxon>metagenomes</taxon>
        <taxon>ecological metagenomes</taxon>
    </lineage>
</organism>
<evidence type="ECO:0000256" key="1">
    <source>
        <dbReference type="SAM" id="MobiDB-lite"/>
    </source>
</evidence>
<feature type="region of interest" description="Disordered" evidence="1">
    <location>
        <begin position="116"/>
        <end position="136"/>
    </location>
</feature>
<proteinExistence type="predicted"/>
<dbReference type="AlphaFoldDB" id="A0A645G1A5"/>
<evidence type="ECO:0000313" key="2">
    <source>
        <dbReference type="EMBL" id="MPN19670.1"/>
    </source>
</evidence>
<gene>
    <name evidence="2" type="ORF">SDC9_167042</name>
</gene>
<reference evidence="2" key="1">
    <citation type="submission" date="2019-08" db="EMBL/GenBank/DDBJ databases">
        <authorList>
            <person name="Kucharzyk K."/>
            <person name="Murdoch R.W."/>
            <person name="Higgins S."/>
            <person name="Loffler F."/>
        </authorList>
    </citation>
    <scope>NUCLEOTIDE SEQUENCE</scope>
</reference>
<name>A0A645G1A5_9ZZZZ</name>